<keyword evidence="1" id="KW-0853">WD repeat</keyword>
<evidence type="ECO:0000313" key="4">
    <source>
        <dbReference type="Proteomes" id="UP000694427"/>
    </source>
</evidence>
<reference evidence="3" key="1">
    <citation type="submission" date="2025-08" db="UniProtKB">
        <authorList>
            <consortium name="Ensembl"/>
        </authorList>
    </citation>
    <scope>IDENTIFICATION</scope>
</reference>
<dbReference type="InterPro" id="IPR036322">
    <property type="entry name" value="WD40_repeat_dom_sf"/>
</dbReference>
<dbReference type="InterPro" id="IPR015943">
    <property type="entry name" value="WD40/YVTN_repeat-like_dom_sf"/>
</dbReference>
<sequence>MQVTDIGSREDGKIWHRISVSSKYGYIQLCISSVLATVIRASARQTKTVRFLQVAFDTTGESFLAGDHHHGNIYVFDISTNSWMRGHEGAISSLSVHSSHSYAISTSSDNAQLWNLYTFSEKEEA</sequence>
<keyword evidence="4" id="KW-1185">Reference proteome</keyword>
<evidence type="ECO:0000256" key="1">
    <source>
        <dbReference type="ARBA" id="ARBA00022574"/>
    </source>
</evidence>
<dbReference type="InterPro" id="IPR051570">
    <property type="entry name" value="TBC1_cilium_biogenesis"/>
</dbReference>
<dbReference type="PANTHER" id="PTHR19853:SF1">
    <property type="entry name" value="TBC1 DOMAIN FAMILY MEMBER 31"/>
    <property type="match status" value="1"/>
</dbReference>
<evidence type="ECO:0000256" key="2">
    <source>
        <dbReference type="ARBA" id="ARBA00022737"/>
    </source>
</evidence>
<keyword evidence="2" id="KW-0677">Repeat</keyword>
<reference evidence="3" key="2">
    <citation type="submission" date="2025-09" db="UniProtKB">
        <authorList>
            <consortium name="Ensembl"/>
        </authorList>
    </citation>
    <scope>IDENTIFICATION</scope>
</reference>
<accession>A0A8C1GTU7</accession>
<organism evidence="3 4">
    <name type="scientific">Cyprinus carpio</name>
    <name type="common">Common carp</name>
    <dbReference type="NCBI Taxonomy" id="7962"/>
    <lineage>
        <taxon>Eukaryota</taxon>
        <taxon>Metazoa</taxon>
        <taxon>Chordata</taxon>
        <taxon>Craniata</taxon>
        <taxon>Vertebrata</taxon>
        <taxon>Euteleostomi</taxon>
        <taxon>Actinopterygii</taxon>
        <taxon>Neopterygii</taxon>
        <taxon>Teleostei</taxon>
        <taxon>Ostariophysi</taxon>
        <taxon>Cypriniformes</taxon>
        <taxon>Cyprinidae</taxon>
        <taxon>Cyprininae</taxon>
        <taxon>Cyprinus</taxon>
    </lineage>
</organism>
<protein>
    <submittedName>
        <fullName evidence="3">Uncharacterized protein</fullName>
    </submittedName>
</protein>
<dbReference type="Gene3D" id="2.130.10.10">
    <property type="entry name" value="YVTN repeat-like/Quinoprotein amine dehydrogenase"/>
    <property type="match status" value="1"/>
</dbReference>
<dbReference type="GO" id="GO:0060271">
    <property type="term" value="P:cilium assembly"/>
    <property type="evidence" value="ECO:0007669"/>
    <property type="project" value="TreeGrafter"/>
</dbReference>
<dbReference type="AlphaFoldDB" id="A0A8C1GTU7"/>
<dbReference type="GO" id="GO:0036064">
    <property type="term" value="C:ciliary basal body"/>
    <property type="evidence" value="ECO:0007669"/>
    <property type="project" value="TreeGrafter"/>
</dbReference>
<dbReference type="SUPFAM" id="SSF50978">
    <property type="entry name" value="WD40 repeat-like"/>
    <property type="match status" value="1"/>
</dbReference>
<proteinExistence type="predicted"/>
<dbReference type="PANTHER" id="PTHR19853">
    <property type="entry name" value="WD REPEAT CONTAINING PROTEIN 3 WDR3"/>
    <property type="match status" value="1"/>
</dbReference>
<name>A0A8C1GTU7_CYPCA</name>
<dbReference type="Proteomes" id="UP000694427">
    <property type="component" value="Unplaced"/>
</dbReference>
<evidence type="ECO:0000313" key="3">
    <source>
        <dbReference type="Ensembl" id="ENSCCRP00010013582.1"/>
    </source>
</evidence>
<dbReference type="Ensembl" id="ENSCCRT00010014828.1">
    <property type="protein sequence ID" value="ENSCCRP00010013582.1"/>
    <property type="gene ID" value="ENSCCRG00010005851.1"/>
</dbReference>